<dbReference type="OrthoDB" id="49690at2759"/>
<feature type="region of interest" description="Disordered" evidence="2">
    <location>
        <begin position="1"/>
        <end position="26"/>
    </location>
</feature>
<feature type="coiled-coil region" evidence="1">
    <location>
        <begin position="1343"/>
        <end position="1493"/>
    </location>
</feature>
<feature type="region of interest" description="Disordered" evidence="2">
    <location>
        <begin position="294"/>
        <end position="323"/>
    </location>
</feature>
<feature type="coiled-coil region" evidence="1">
    <location>
        <begin position="509"/>
        <end position="575"/>
    </location>
</feature>
<feature type="region of interest" description="Disordered" evidence="2">
    <location>
        <begin position="353"/>
        <end position="375"/>
    </location>
</feature>
<proteinExistence type="predicted"/>
<protein>
    <submittedName>
        <fullName evidence="3">Uncharacterized protein</fullName>
    </submittedName>
</protein>
<evidence type="ECO:0000256" key="1">
    <source>
        <dbReference type="SAM" id="Coils"/>
    </source>
</evidence>
<name>A0A1E7FLG2_9STRA</name>
<sequence length="1570" mass="179743">MKKFNTERIRQRMREQNEKFPPSKGKLMLSAAPVRILPPPQTDKENYIPVSSNNLNGTTKNNDNISNIRTKKFPHLSISVTMDEAEDEEGNYAAGRTLNESIKVSDDDDDDDDENFSVPSAWAMMEHYQGSSKDRESYDRNSSEKSPRSIKNDRAARSKESPGNYGDKIPTRIHWLEDDDGELIQSSFYTHEETSEIGNPDRMELLSSPANTSDLSTAREEDKHIIFRRDSVTCFSDQAIVPGYSSSPNLLSENNRLGQPTPAKVRQKWVDAEDEDLSTHPGSLLQESMIQSIQLSSNEDSRGAMETSSHLENNRLGQPTPAKVRQKWVDAEDEDLSTHPGSLLQESMIQSIQLSSNEDSRGAMETSSHLSSDRIQNERKLSLQFLPFQDLTAAAAESESAGPTSLALATVPDETTTVAQGKIKLKFLQKNDDIYLDRIGELESNLKVQQNNTDQVQDKLKERVVELEQALKVTAATPRGTIIDENPLKTLLDRNQTLVKEVRFADQTCVELSSTITGLEVNNERLQEQVAMLAQEKESQSLDTKEKEDMKSKRILEQEEIINKLRQDVNSASENLRIKAIEDENLQIVIKQAMGSLELNKGYSPGLSLASSIISERDSTASEYSVGTNEFGTASKSLQQQIGELVEKAKMGQQTQRGCTEETEKIKGKNEALEMELNQLRVMLQSSSYEISAEDSKIQSENEFLGRQLGNVQEKLDLTQKKLQDECQKSESLQVHLKRGVETYMRLIEPLERRLIEVTQFNPKLKDVADVDEHLFSLEKELVHVKASIAAMKRESEWLLVTPTLNAGMCTDGNQQVELVSMIQATTLRMGKRYKQLETDLDGMVVDFSDRLEKLTGTVSLLRSSLLFEKDSISSVVSNMQEDEMEEEGDDLNDGRQYSTSINLISATIPIQNCPAEDEDEMFMLMEEARSPLRTGSVVSSATNLDRFRESLETAMIECKRVKDRSSKLKDQIEAQKTTIETLEQENGRLSLNASRRSEEYSLVEIALVEAKTEIKELRCTVVSIQTEKENFFKQLTEEEGERKIIEDEKERLTKEFVQIRNEKEEFEKRTNELESFVAEIKMELEFSTRSSDEYKRRFEDLQLYQSSKINSVVEQKELESADTHRSLQATLRETSELKRLHQETITKLSYEVESKLKLEAIVNGFKSAQLQAQSDAEDRDFESQFAYEDMRKERAELKCKLSLTVKESSQLKESYSNLKLKMKSQMEEKQERIEKLETEKSDLLSNISQLAEERRNFNRLLQDLGCCQDLSHFNSDEIQNCQFESAMKEIDSWKATIPFISDEITAMHHTTARIPELELQVESINSDVSTRELHETNQMKLAEDQKAQNESLFGLLRQAEQEMERSTSQIKEMSEAMAVMQQRETEASNNNKLLESELKEIKDESEKYLTDKREEFSKVKSLLLEASSTLEKKELQLLELNSQLNFMNSDINDVTSQLRSKENEEHSLKMNLQSCENKNSRLREYIRKLTTKLDDWDVWSERQTRAIDKLQDKNCRLREYIRKLTTKCEAYNHNRVHRKNERSSLHQVHTALEQELKQLSKSLMVVEEN</sequence>
<evidence type="ECO:0000313" key="3">
    <source>
        <dbReference type="EMBL" id="OEU18964.1"/>
    </source>
</evidence>
<dbReference type="Proteomes" id="UP000095751">
    <property type="component" value="Unassembled WGS sequence"/>
</dbReference>
<feature type="region of interest" description="Disordered" evidence="2">
    <location>
        <begin position="38"/>
        <end position="68"/>
    </location>
</feature>
<keyword evidence="1" id="KW-0175">Coiled coil</keyword>
<feature type="compositionally biased region" description="Basic and acidic residues" evidence="2">
    <location>
        <begin position="132"/>
        <end position="160"/>
    </location>
</feature>
<feature type="coiled-coil region" evidence="1">
    <location>
        <begin position="439"/>
        <end position="477"/>
    </location>
</feature>
<gene>
    <name evidence="3" type="ORF">FRACYDRAFT_237252</name>
</gene>
<dbReference type="EMBL" id="KV784356">
    <property type="protein sequence ID" value="OEU18964.1"/>
    <property type="molecule type" value="Genomic_DNA"/>
</dbReference>
<accession>A0A1E7FLG2</accession>
<keyword evidence="4" id="KW-1185">Reference proteome</keyword>
<reference evidence="3 4" key="1">
    <citation type="submission" date="2016-09" db="EMBL/GenBank/DDBJ databases">
        <title>Extensive genetic diversity and differential bi-allelic expression allows diatom success in the polar Southern Ocean.</title>
        <authorList>
            <consortium name="DOE Joint Genome Institute"/>
            <person name="Mock T."/>
            <person name="Otillar R.P."/>
            <person name="Strauss J."/>
            <person name="Dupont C."/>
            <person name="Frickenhaus S."/>
            <person name="Maumus F."/>
            <person name="Mcmullan M."/>
            <person name="Sanges R."/>
            <person name="Schmutz J."/>
            <person name="Toseland A."/>
            <person name="Valas R."/>
            <person name="Veluchamy A."/>
            <person name="Ward B.J."/>
            <person name="Allen A."/>
            <person name="Barry K."/>
            <person name="Falciatore A."/>
            <person name="Ferrante M."/>
            <person name="Fortunato A.E."/>
            <person name="Gloeckner G."/>
            <person name="Gruber A."/>
            <person name="Hipkin R."/>
            <person name="Janech M."/>
            <person name="Kroth P."/>
            <person name="Leese F."/>
            <person name="Lindquist E."/>
            <person name="Lyon B.R."/>
            <person name="Martin J."/>
            <person name="Mayer C."/>
            <person name="Parker M."/>
            <person name="Quesneville H."/>
            <person name="Raymond J."/>
            <person name="Uhlig C."/>
            <person name="Valentin K.U."/>
            <person name="Worden A.Z."/>
            <person name="Armbrust E.V."/>
            <person name="Bowler C."/>
            <person name="Green B."/>
            <person name="Moulton V."/>
            <person name="Van Oosterhout C."/>
            <person name="Grigoriev I."/>
        </authorList>
    </citation>
    <scope>NUCLEOTIDE SEQUENCE [LARGE SCALE GENOMIC DNA]</scope>
    <source>
        <strain evidence="3 4">CCMP1102</strain>
    </source>
</reference>
<dbReference type="InParanoid" id="A0A1E7FLG2"/>
<feature type="compositionally biased region" description="Polar residues" evidence="2">
    <location>
        <begin position="306"/>
        <end position="317"/>
    </location>
</feature>
<organism evidence="3 4">
    <name type="scientific">Fragilariopsis cylindrus CCMP1102</name>
    <dbReference type="NCBI Taxonomy" id="635003"/>
    <lineage>
        <taxon>Eukaryota</taxon>
        <taxon>Sar</taxon>
        <taxon>Stramenopiles</taxon>
        <taxon>Ochrophyta</taxon>
        <taxon>Bacillariophyta</taxon>
        <taxon>Bacillariophyceae</taxon>
        <taxon>Bacillariophycidae</taxon>
        <taxon>Bacillariales</taxon>
        <taxon>Bacillariaceae</taxon>
        <taxon>Fragilariopsis</taxon>
    </lineage>
</organism>
<feature type="compositionally biased region" description="Low complexity" evidence="2">
    <location>
        <begin position="53"/>
        <end position="64"/>
    </location>
</feature>
<feature type="region of interest" description="Disordered" evidence="2">
    <location>
        <begin position="83"/>
        <end position="170"/>
    </location>
</feature>
<evidence type="ECO:0000313" key="4">
    <source>
        <dbReference type="Proteomes" id="UP000095751"/>
    </source>
</evidence>
<dbReference type="KEGG" id="fcy:FRACYDRAFT_237252"/>
<feature type="compositionally biased region" description="Acidic residues" evidence="2">
    <location>
        <begin position="106"/>
        <end position="115"/>
    </location>
</feature>
<feature type="coiled-coil region" evidence="1">
    <location>
        <begin position="1188"/>
        <end position="1254"/>
    </location>
</feature>
<feature type="coiled-coil region" evidence="1">
    <location>
        <begin position="945"/>
        <end position="1080"/>
    </location>
</feature>
<evidence type="ECO:0000256" key="2">
    <source>
        <dbReference type="SAM" id="MobiDB-lite"/>
    </source>
</evidence>
<feature type="compositionally biased region" description="Basic and acidic residues" evidence="2">
    <location>
        <begin position="1"/>
        <end position="18"/>
    </location>
</feature>